<dbReference type="SUPFAM" id="SSF53756">
    <property type="entry name" value="UDP-Glycosyltransferase/glycogen phosphorylase"/>
    <property type="match status" value="1"/>
</dbReference>
<dbReference type="InterPro" id="IPR028098">
    <property type="entry name" value="Glyco_trans_4-like_N"/>
</dbReference>
<evidence type="ECO:0000259" key="2">
    <source>
        <dbReference type="Pfam" id="PF13439"/>
    </source>
</evidence>
<feature type="domain" description="Glycosyltransferase subfamily 4-like N-terminal" evidence="2">
    <location>
        <begin position="21"/>
        <end position="188"/>
    </location>
</feature>
<dbReference type="Proteomes" id="UP001597249">
    <property type="component" value="Unassembled WGS sequence"/>
</dbReference>
<comment type="caution">
    <text evidence="3">The sequence shown here is derived from an EMBL/GenBank/DDBJ whole genome shotgun (WGS) entry which is preliminary data.</text>
</comment>
<dbReference type="RefSeq" id="WP_164510724.1">
    <property type="nucleotide sequence ID" value="NZ_JBHTMO010000018.1"/>
</dbReference>
<dbReference type="Pfam" id="PF13439">
    <property type="entry name" value="Glyco_transf_4"/>
    <property type="match status" value="1"/>
</dbReference>
<accession>A0ABW4BA05</accession>
<dbReference type="GO" id="GO:0016757">
    <property type="term" value="F:glycosyltransferase activity"/>
    <property type="evidence" value="ECO:0007669"/>
    <property type="project" value="UniProtKB-KW"/>
</dbReference>
<organism evidence="3 4">
    <name type="scientific">Lacticaseibacillus jixianensis</name>
    <dbReference type="NCBI Taxonomy" id="2486012"/>
    <lineage>
        <taxon>Bacteria</taxon>
        <taxon>Bacillati</taxon>
        <taxon>Bacillota</taxon>
        <taxon>Bacilli</taxon>
        <taxon>Lactobacillales</taxon>
        <taxon>Lactobacillaceae</taxon>
        <taxon>Lacticaseibacillus</taxon>
    </lineage>
</organism>
<dbReference type="Gene3D" id="3.40.50.2000">
    <property type="entry name" value="Glycogen Phosphorylase B"/>
    <property type="match status" value="2"/>
</dbReference>
<feature type="domain" description="Glycosyl transferase family 1" evidence="1">
    <location>
        <begin position="203"/>
        <end position="350"/>
    </location>
</feature>
<proteinExistence type="predicted"/>
<dbReference type="PANTHER" id="PTHR45947">
    <property type="entry name" value="SULFOQUINOVOSYL TRANSFERASE SQD2"/>
    <property type="match status" value="1"/>
</dbReference>
<dbReference type="InterPro" id="IPR050194">
    <property type="entry name" value="Glycosyltransferase_grp1"/>
</dbReference>
<protein>
    <submittedName>
        <fullName evidence="3">Glycosyltransferase</fullName>
        <ecNumber evidence="3">2.4.-.-</ecNumber>
    </submittedName>
</protein>
<dbReference type="EMBL" id="JBHTMO010000018">
    <property type="protein sequence ID" value="MFD1393163.1"/>
    <property type="molecule type" value="Genomic_DNA"/>
</dbReference>
<keyword evidence="3" id="KW-0328">Glycosyltransferase</keyword>
<keyword evidence="3" id="KW-0808">Transferase</keyword>
<name>A0ABW4BA05_9LACO</name>
<keyword evidence="4" id="KW-1185">Reference proteome</keyword>
<dbReference type="EC" id="2.4.-.-" evidence="3"/>
<dbReference type="Pfam" id="PF00534">
    <property type="entry name" value="Glycos_transf_1"/>
    <property type="match status" value="1"/>
</dbReference>
<sequence>MKKEKNKTIRVFYMVYSLTSGGIERYSINLFRGIDKSKIELDFITKLDRREFFDGALNRAGGKKIPLARGAKPGRVNQAITILKNTIHTARKNYDIAYFNLSSPSAVFKYPLICRFCGIKKIIIHSHNSSEVDLNLIHRMANSLGRRYINHIANKKFAPSREAASWMFGEKSVAEKDYVWVPNAVESEDYAFSKSKRSLARLELNLPEDSFIVGHVGRFVEQKNHIQLINIFEALHRLNNKAILLLVGVGELQDAVREYVAKKNLSKSIRFLGERADIAQLMQAMDVFLLPSLYEGLPVVGIEAQAAGLPCLFSDTISKEVGITKNTSFMSLKSSPHEWAKRIQELGRIPRTDTSNDIKASGYDLSTTVQLVENQIETLATT</sequence>
<dbReference type="PANTHER" id="PTHR45947:SF3">
    <property type="entry name" value="SULFOQUINOVOSYL TRANSFERASE SQD2"/>
    <property type="match status" value="1"/>
</dbReference>
<dbReference type="InterPro" id="IPR001296">
    <property type="entry name" value="Glyco_trans_1"/>
</dbReference>
<reference evidence="4" key="1">
    <citation type="journal article" date="2019" name="Int. J. Syst. Evol. Microbiol.">
        <title>The Global Catalogue of Microorganisms (GCM) 10K type strain sequencing project: providing services to taxonomists for standard genome sequencing and annotation.</title>
        <authorList>
            <consortium name="The Broad Institute Genomics Platform"/>
            <consortium name="The Broad Institute Genome Sequencing Center for Infectious Disease"/>
            <person name="Wu L."/>
            <person name="Ma J."/>
        </authorList>
    </citation>
    <scope>NUCLEOTIDE SEQUENCE [LARGE SCALE GENOMIC DNA]</scope>
    <source>
        <strain evidence="4">CCM 8911</strain>
    </source>
</reference>
<evidence type="ECO:0000259" key="1">
    <source>
        <dbReference type="Pfam" id="PF00534"/>
    </source>
</evidence>
<evidence type="ECO:0000313" key="3">
    <source>
        <dbReference type="EMBL" id="MFD1393163.1"/>
    </source>
</evidence>
<evidence type="ECO:0000313" key="4">
    <source>
        <dbReference type="Proteomes" id="UP001597249"/>
    </source>
</evidence>
<gene>
    <name evidence="3" type="ORF">ACFQ3L_06205</name>
</gene>